<organism evidence="4 5">
    <name type="scientific">Brassica cretica</name>
    <name type="common">Mustard</name>
    <dbReference type="NCBI Taxonomy" id="69181"/>
    <lineage>
        <taxon>Eukaryota</taxon>
        <taxon>Viridiplantae</taxon>
        <taxon>Streptophyta</taxon>
        <taxon>Embryophyta</taxon>
        <taxon>Tracheophyta</taxon>
        <taxon>Spermatophyta</taxon>
        <taxon>Magnoliopsida</taxon>
        <taxon>eudicotyledons</taxon>
        <taxon>Gunneridae</taxon>
        <taxon>Pentapetalae</taxon>
        <taxon>rosids</taxon>
        <taxon>malvids</taxon>
        <taxon>Brassicales</taxon>
        <taxon>Brassicaceae</taxon>
        <taxon>Brassiceae</taxon>
        <taxon>Brassica</taxon>
    </lineage>
</organism>
<evidence type="ECO:0000313" key="5">
    <source>
        <dbReference type="Proteomes" id="UP000712600"/>
    </source>
</evidence>
<evidence type="ECO:0000256" key="1">
    <source>
        <dbReference type="ARBA" id="ARBA00022679"/>
    </source>
</evidence>
<evidence type="ECO:0000256" key="2">
    <source>
        <dbReference type="ARBA" id="ARBA00023315"/>
    </source>
</evidence>
<sequence>MIIIVAYSNVFCSLSQLVSISTHSSSLSSSSPSPSHRPHQLGPKRAQTETTPFPSPSRRVTLLSGYGQRPVSELHNLLPELPVSDASLTAYALQITLFPNNGFSIGVTAHHAVLDGKTTSMFFKAWAHVCKQENRVVSLPETLTPSLDRSLIKDQTGLDEQMIEMEQSLHLSTFVLAYAYAWTCLVKARGGNGERLFPKAVEFEGEDGFVTAGEILSGLDLTSQFGSVAGSNRLGVYQSDLGWGRPVKTDVVSIQGEGISMPERRDESGGVEIGMCMKKTDMDIATALFNSGLQN</sequence>
<proteinExistence type="predicted"/>
<keyword evidence="1" id="KW-0808">Transferase</keyword>
<protein>
    <submittedName>
        <fullName evidence="4">Uncharacterized protein</fullName>
    </submittedName>
</protein>
<evidence type="ECO:0000256" key="3">
    <source>
        <dbReference type="SAM" id="MobiDB-lite"/>
    </source>
</evidence>
<evidence type="ECO:0000313" key="4">
    <source>
        <dbReference type="EMBL" id="KAF3539029.1"/>
    </source>
</evidence>
<dbReference type="Pfam" id="PF02458">
    <property type="entry name" value="Transferase"/>
    <property type="match status" value="1"/>
</dbReference>
<feature type="region of interest" description="Disordered" evidence="3">
    <location>
        <begin position="26"/>
        <end position="58"/>
    </location>
</feature>
<comment type="caution">
    <text evidence="4">The sequence shown here is derived from an EMBL/GenBank/DDBJ whole genome shotgun (WGS) entry which is preliminary data.</text>
</comment>
<dbReference type="Gene3D" id="3.30.559.10">
    <property type="entry name" value="Chloramphenicol acetyltransferase-like domain"/>
    <property type="match status" value="2"/>
</dbReference>
<keyword evidence="2" id="KW-0012">Acyltransferase</keyword>
<dbReference type="InterPro" id="IPR051504">
    <property type="entry name" value="Plant_metabolite_acyltrans"/>
</dbReference>
<dbReference type="AlphaFoldDB" id="A0A8S9Q8U0"/>
<dbReference type="InterPro" id="IPR023213">
    <property type="entry name" value="CAT-like_dom_sf"/>
</dbReference>
<name>A0A8S9Q8U0_BRACR</name>
<dbReference type="EMBL" id="QGKX02001290">
    <property type="protein sequence ID" value="KAF3539029.1"/>
    <property type="molecule type" value="Genomic_DNA"/>
</dbReference>
<gene>
    <name evidence="4" type="ORF">F2Q69_00020439</name>
</gene>
<dbReference type="GO" id="GO:0016747">
    <property type="term" value="F:acyltransferase activity, transferring groups other than amino-acyl groups"/>
    <property type="evidence" value="ECO:0007669"/>
    <property type="project" value="UniProtKB-ARBA"/>
</dbReference>
<accession>A0A8S9Q8U0</accession>
<reference evidence="4" key="1">
    <citation type="submission" date="2019-12" db="EMBL/GenBank/DDBJ databases">
        <title>Genome sequencing and annotation of Brassica cretica.</title>
        <authorList>
            <person name="Studholme D.J."/>
            <person name="Sarris P."/>
        </authorList>
    </citation>
    <scope>NUCLEOTIDE SEQUENCE</scope>
    <source>
        <strain evidence="4">PFS-109/04</strain>
        <tissue evidence="4">Leaf</tissue>
    </source>
</reference>
<dbReference type="PANTHER" id="PTHR31625">
    <property type="match status" value="1"/>
</dbReference>
<dbReference type="Proteomes" id="UP000712600">
    <property type="component" value="Unassembled WGS sequence"/>
</dbReference>